<feature type="region of interest" description="Disordered" evidence="1">
    <location>
        <begin position="1"/>
        <end position="21"/>
    </location>
</feature>
<sequence length="671" mass="75787">MSDSSDSVEPVNSTAKPRIRTAEDLKLAKPHIHAILTQHPTKWKQQDVDILENNYKECGPILTRHLGGGKASNYDRVVFVFNGKDIKSPRVICKKCSKTFHGSGGHLTRHTDECDPKVSAIDARQTTLTKSLTKTITKNEQSALAEAFGKLALDGVLPFKKLESDAVRDFTRTIFNLGVRHEGVLNEDFKFPGRKSIASSSSKIADSRFEKLRLVIKKAIEMKAVSIAFDYGKSIEDWLAVICHFPSPDGKLHCFPIVFIDWDPSLTKEADEVWRVLLVELETYDITEFDTINISAITDQGGNVLNAARGFGISVVCLGHILHTIAERCTLLYKKNKLTKQANTVLNDAKVLMDQCELLTLHIRTYGIGIDLPFIPRKPCSTRWLTYVDLMKDVNRLMPQLKEAYAQDKDCFGIKTNEGRAILKNEERIKVLCTFYEIFTTSIVSIQADSYPTLQRVLPTFKGFEMTADRLIREKDPLGDKQGSEFDTLRQSLGHSLKAVVAWKELNFLTDVHYLATMLWPKYKSISKFPPHIRTEAEDKLVELAYEYKPTQSSPPPKKPKSMFDFSDDEEETAGSFNVRAAVMREISSYRAMNDKPDEKDLITWWIGQKKILPIMSQIAIKVLSIPATSASAERVFSKLKAVLTSHRRSLHPLTTSRLIQFSNIDSDLLL</sequence>
<evidence type="ECO:0000256" key="1">
    <source>
        <dbReference type="SAM" id="MobiDB-lite"/>
    </source>
</evidence>
<dbReference type="Pfam" id="PF05699">
    <property type="entry name" value="Dimer_Tnp_hAT"/>
    <property type="match status" value="1"/>
</dbReference>
<dbReference type="PANTHER" id="PTHR37432:SF1">
    <property type="entry name" value="HAT C-TERMINAL DIMERISATION DOMAIN-CONTAINING PROTEIN-RELATED"/>
    <property type="match status" value="1"/>
</dbReference>
<dbReference type="SUPFAM" id="SSF53098">
    <property type="entry name" value="Ribonuclease H-like"/>
    <property type="match status" value="1"/>
</dbReference>
<organism evidence="3 4">
    <name type="scientific">Panagrellus redivivus</name>
    <name type="common">Microworm</name>
    <dbReference type="NCBI Taxonomy" id="6233"/>
    <lineage>
        <taxon>Eukaryota</taxon>
        <taxon>Metazoa</taxon>
        <taxon>Ecdysozoa</taxon>
        <taxon>Nematoda</taxon>
        <taxon>Chromadorea</taxon>
        <taxon>Rhabditida</taxon>
        <taxon>Tylenchina</taxon>
        <taxon>Panagrolaimomorpha</taxon>
        <taxon>Panagrolaimoidea</taxon>
        <taxon>Panagrolaimidae</taxon>
        <taxon>Panagrellus</taxon>
    </lineage>
</organism>
<accession>A0A7E4V0Y5</accession>
<dbReference type="InterPro" id="IPR012337">
    <property type="entry name" value="RNaseH-like_sf"/>
</dbReference>
<dbReference type="GO" id="GO:0046983">
    <property type="term" value="F:protein dimerization activity"/>
    <property type="evidence" value="ECO:0007669"/>
    <property type="project" value="InterPro"/>
</dbReference>
<name>A0A7E4V0Y5_PANRE</name>
<dbReference type="PANTHER" id="PTHR37432">
    <property type="entry name" value="PROTEIN CBG21304"/>
    <property type="match status" value="1"/>
</dbReference>
<evidence type="ECO:0000313" key="3">
    <source>
        <dbReference type="Proteomes" id="UP000492821"/>
    </source>
</evidence>
<reference evidence="3" key="1">
    <citation type="journal article" date="2013" name="Genetics">
        <title>The draft genome and transcriptome of Panagrellus redivivus are shaped by the harsh demands of a free-living lifestyle.</title>
        <authorList>
            <person name="Srinivasan J."/>
            <person name="Dillman A.R."/>
            <person name="Macchietto M.G."/>
            <person name="Heikkinen L."/>
            <person name="Lakso M."/>
            <person name="Fracchia K.M."/>
            <person name="Antoshechkin I."/>
            <person name="Mortazavi A."/>
            <person name="Wong G."/>
            <person name="Sternberg P.W."/>
        </authorList>
    </citation>
    <scope>NUCLEOTIDE SEQUENCE [LARGE SCALE GENOMIC DNA]</scope>
    <source>
        <strain evidence="3">MT8872</strain>
    </source>
</reference>
<proteinExistence type="predicted"/>
<feature type="compositionally biased region" description="Polar residues" evidence="1">
    <location>
        <begin position="1"/>
        <end position="15"/>
    </location>
</feature>
<dbReference type="Proteomes" id="UP000492821">
    <property type="component" value="Unassembled WGS sequence"/>
</dbReference>
<protein>
    <submittedName>
        <fullName evidence="4">Dimer_Tnp_hAT domain-containing protein</fullName>
    </submittedName>
</protein>
<evidence type="ECO:0000313" key="4">
    <source>
        <dbReference type="WBParaSite" id="Pan_g15242.t1"/>
    </source>
</evidence>
<dbReference type="AlphaFoldDB" id="A0A7E4V0Y5"/>
<reference evidence="4" key="2">
    <citation type="submission" date="2020-10" db="UniProtKB">
        <authorList>
            <consortium name="WormBaseParasite"/>
        </authorList>
    </citation>
    <scope>IDENTIFICATION</scope>
</reference>
<dbReference type="InterPro" id="IPR008906">
    <property type="entry name" value="HATC_C_dom"/>
</dbReference>
<evidence type="ECO:0000259" key="2">
    <source>
        <dbReference type="Pfam" id="PF05699"/>
    </source>
</evidence>
<feature type="domain" description="HAT C-terminal dimerisation" evidence="2">
    <location>
        <begin position="595"/>
        <end position="660"/>
    </location>
</feature>
<keyword evidence="3" id="KW-1185">Reference proteome</keyword>
<dbReference type="WBParaSite" id="Pan_g15242.t1">
    <property type="protein sequence ID" value="Pan_g15242.t1"/>
    <property type="gene ID" value="Pan_g15242"/>
</dbReference>